<dbReference type="InterPro" id="IPR016187">
    <property type="entry name" value="CTDL_fold"/>
</dbReference>
<sequence length="488" mass="54952">MVRIFLAHASEDKTAVIDLYQRLKARGFHPWLDKLDLRAGQNWRAEIPKAIRTSDVFIACLSKQSIAKQSYVQREFRIALQEMANKPPGKIYLIPLRLDDCDIPDLRQEESGISLRDYHWANLFEPDGFDQLVKDIEYGFADIQGSSTAVSTPSDADSSELPDSFRASQDSSYEDVLKRLKELEDRVKNQSAPKYDLRGAQFAGGFAETVLGNQIGEVVSNKSSASQEPPHQLATPSQKAPVRKTKPKEVANRSPKRINLGKGVILELVHIPGGTFLMGSPEGERDENEQPQHQVKVPEFWMGKYPVTQTQYRAVIGENPSRFKGGDRPVESVSWNDAIQFCSQASQKRGEVIRLPSEAEWEYACRAGTTTPYSFGETLKKEQANYRGGLGETSFVGAYPANQWGLYDMHGNVWEWCQDTWHGNYKGAPNDGSAWEDREDDSSRAIRGGSWINAPWVCRSAVRYVITPDFRDSYFGFRVVCSAPRILQ</sequence>
<comment type="caution">
    <text evidence="3">The sequence shown here is derived from an EMBL/GenBank/DDBJ whole genome shotgun (WGS) entry which is preliminary data.</text>
</comment>
<protein>
    <submittedName>
        <fullName evidence="3">SUMF1/EgtB/PvdO family nonheme iron enzyme</fullName>
    </submittedName>
</protein>
<gene>
    <name evidence="3" type="ORF">IXB28_10040</name>
</gene>
<name>A0ABS5Y3Z4_9CYAN</name>
<evidence type="ECO:0000313" key="3">
    <source>
        <dbReference type="EMBL" id="MBT9312545.1"/>
    </source>
</evidence>
<feature type="region of interest" description="Disordered" evidence="1">
    <location>
        <begin position="221"/>
        <end position="252"/>
    </location>
</feature>
<dbReference type="EMBL" id="JADOER010000009">
    <property type="protein sequence ID" value="MBT9312545.1"/>
    <property type="molecule type" value="Genomic_DNA"/>
</dbReference>
<dbReference type="SMART" id="SM00255">
    <property type="entry name" value="TIR"/>
    <property type="match status" value="1"/>
</dbReference>
<dbReference type="Pfam" id="PF13676">
    <property type="entry name" value="TIR_2"/>
    <property type="match status" value="1"/>
</dbReference>
<dbReference type="Gene3D" id="3.40.50.10140">
    <property type="entry name" value="Toll/interleukin-1 receptor homology (TIR) domain"/>
    <property type="match status" value="1"/>
</dbReference>
<dbReference type="Proteomes" id="UP001196661">
    <property type="component" value="Unassembled WGS sequence"/>
</dbReference>
<dbReference type="Gene3D" id="3.90.1580.10">
    <property type="entry name" value="paralog of FGE (formylglycine-generating enzyme)"/>
    <property type="match status" value="1"/>
</dbReference>
<evidence type="ECO:0000256" key="1">
    <source>
        <dbReference type="SAM" id="MobiDB-lite"/>
    </source>
</evidence>
<accession>A0ABS5Y3Z4</accession>
<feature type="compositionally biased region" description="Polar residues" evidence="1">
    <location>
        <begin position="221"/>
        <end position="238"/>
    </location>
</feature>
<dbReference type="RefSeq" id="WP_215618445.1">
    <property type="nucleotide sequence ID" value="NZ_JADOER010000009.1"/>
</dbReference>
<evidence type="ECO:0000313" key="4">
    <source>
        <dbReference type="Proteomes" id="UP001196661"/>
    </source>
</evidence>
<organism evidence="3 4">
    <name type="scientific">Leptothoe kymatousa TAU-MAC 1615</name>
    <dbReference type="NCBI Taxonomy" id="2364775"/>
    <lineage>
        <taxon>Bacteria</taxon>
        <taxon>Bacillati</taxon>
        <taxon>Cyanobacteriota</taxon>
        <taxon>Cyanophyceae</taxon>
        <taxon>Nodosilineales</taxon>
        <taxon>Cymatolegaceae</taxon>
        <taxon>Leptothoe</taxon>
        <taxon>Leptothoe kymatousa</taxon>
    </lineage>
</organism>
<dbReference type="PROSITE" id="PS50104">
    <property type="entry name" value="TIR"/>
    <property type="match status" value="1"/>
</dbReference>
<dbReference type="Pfam" id="PF03781">
    <property type="entry name" value="FGE-sulfatase"/>
    <property type="match status" value="1"/>
</dbReference>
<feature type="domain" description="TIR" evidence="2">
    <location>
        <begin position="1"/>
        <end position="140"/>
    </location>
</feature>
<keyword evidence="4" id="KW-1185">Reference proteome</keyword>
<dbReference type="PANTHER" id="PTHR23150">
    <property type="entry name" value="SULFATASE MODIFYING FACTOR 1, 2"/>
    <property type="match status" value="1"/>
</dbReference>
<evidence type="ECO:0000259" key="2">
    <source>
        <dbReference type="PROSITE" id="PS50104"/>
    </source>
</evidence>
<dbReference type="SUPFAM" id="SSF52200">
    <property type="entry name" value="Toll/Interleukin receptor TIR domain"/>
    <property type="match status" value="1"/>
</dbReference>
<dbReference type="SUPFAM" id="SSF56436">
    <property type="entry name" value="C-type lectin-like"/>
    <property type="match status" value="1"/>
</dbReference>
<dbReference type="InterPro" id="IPR000157">
    <property type="entry name" value="TIR_dom"/>
</dbReference>
<dbReference type="InterPro" id="IPR035897">
    <property type="entry name" value="Toll_tir_struct_dom_sf"/>
</dbReference>
<feature type="compositionally biased region" description="Polar residues" evidence="1">
    <location>
        <begin position="147"/>
        <end position="156"/>
    </location>
</feature>
<dbReference type="InterPro" id="IPR005532">
    <property type="entry name" value="SUMF_dom"/>
</dbReference>
<feature type="region of interest" description="Disordered" evidence="1">
    <location>
        <begin position="147"/>
        <end position="170"/>
    </location>
</feature>
<reference evidence="3 4" key="1">
    <citation type="journal article" date="2021" name="Mar. Drugs">
        <title>Genome Reduction and Secondary Metabolism of the Marine Sponge-Associated Cyanobacterium Leptothoe.</title>
        <authorList>
            <person name="Konstantinou D."/>
            <person name="Popin R.V."/>
            <person name="Fewer D.P."/>
            <person name="Sivonen K."/>
            <person name="Gkelis S."/>
        </authorList>
    </citation>
    <scope>NUCLEOTIDE SEQUENCE [LARGE SCALE GENOMIC DNA]</scope>
    <source>
        <strain evidence="3 4">TAU-MAC 1615</strain>
    </source>
</reference>
<proteinExistence type="predicted"/>
<dbReference type="InterPro" id="IPR051043">
    <property type="entry name" value="Sulfatase_Mod_Factor_Kinase"/>
</dbReference>
<dbReference type="InterPro" id="IPR042095">
    <property type="entry name" value="SUMF_sf"/>
</dbReference>
<dbReference type="PANTHER" id="PTHR23150:SF19">
    <property type="entry name" value="FORMYLGLYCINE-GENERATING ENZYME"/>
    <property type="match status" value="1"/>
</dbReference>